<keyword evidence="3" id="KW-1185">Reference proteome</keyword>
<dbReference type="PANTHER" id="PTHR48125">
    <property type="entry name" value="LP07818P1"/>
    <property type="match status" value="1"/>
</dbReference>
<feature type="compositionally biased region" description="Basic residues" evidence="1">
    <location>
        <begin position="115"/>
        <end position="125"/>
    </location>
</feature>
<feature type="region of interest" description="Disordered" evidence="1">
    <location>
        <begin position="17"/>
        <end position="162"/>
    </location>
</feature>
<dbReference type="PANTHER" id="PTHR48125:SF12">
    <property type="entry name" value="AT HOOK TRANSCRIPTION FACTOR FAMILY-RELATED"/>
    <property type="match status" value="1"/>
</dbReference>
<dbReference type="VEuPathDB" id="AmoebaDB:ACA1_151270"/>
<dbReference type="AlphaFoldDB" id="L8GZX1"/>
<accession>L8GZX1</accession>
<dbReference type="RefSeq" id="XP_004340870.1">
    <property type="nucleotide sequence ID" value="XM_004340822.1"/>
</dbReference>
<dbReference type="GeneID" id="14919611"/>
<feature type="region of interest" description="Disordered" evidence="1">
    <location>
        <begin position="419"/>
        <end position="511"/>
    </location>
</feature>
<feature type="compositionally biased region" description="Low complexity" evidence="1">
    <location>
        <begin position="32"/>
        <end position="66"/>
    </location>
</feature>
<evidence type="ECO:0000313" key="2">
    <source>
        <dbReference type="EMBL" id="ELR18814.1"/>
    </source>
</evidence>
<proteinExistence type="predicted"/>
<evidence type="ECO:0000256" key="1">
    <source>
        <dbReference type="SAM" id="MobiDB-lite"/>
    </source>
</evidence>
<evidence type="ECO:0000313" key="3">
    <source>
        <dbReference type="Proteomes" id="UP000011083"/>
    </source>
</evidence>
<reference evidence="2 3" key="1">
    <citation type="journal article" date="2013" name="Genome Biol.">
        <title>Genome of Acanthamoeba castellanii highlights extensive lateral gene transfer and early evolution of tyrosine kinase signaling.</title>
        <authorList>
            <person name="Clarke M."/>
            <person name="Lohan A.J."/>
            <person name="Liu B."/>
            <person name="Lagkouvardos I."/>
            <person name="Roy S."/>
            <person name="Zafar N."/>
            <person name="Bertelli C."/>
            <person name="Schilde C."/>
            <person name="Kianianmomeni A."/>
            <person name="Burglin T.R."/>
            <person name="Frech C."/>
            <person name="Turcotte B."/>
            <person name="Kopec K.O."/>
            <person name="Synnott J.M."/>
            <person name="Choo C."/>
            <person name="Paponov I."/>
            <person name="Finkler A."/>
            <person name="Soon Heng Tan C."/>
            <person name="Hutchins A.P."/>
            <person name="Weinmeier T."/>
            <person name="Rattei T."/>
            <person name="Chu J.S."/>
            <person name="Gimenez G."/>
            <person name="Irimia M."/>
            <person name="Rigden D.J."/>
            <person name="Fitzpatrick D.A."/>
            <person name="Lorenzo-Morales J."/>
            <person name="Bateman A."/>
            <person name="Chiu C.H."/>
            <person name="Tang P."/>
            <person name="Hegemann P."/>
            <person name="Fromm H."/>
            <person name="Raoult D."/>
            <person name="Greub G."/>
            <person name="Miranda-Saavedra D."/>
            <person name="Chen N."/>
            <person name="Nash P."/>
            <person name="Ginger M.L."/>
            <person name="Horn M."/>
            <person name="Schaap P."/>
            <person name="Caler L."/>
            <person name="Loftus B."/>
        </authorList>
    </citation>
    <scope>NUCLEOTIDE SEQUENCE [LARGE SCALE GENOMIC DNA]</scope>
    <source>
        <strain evidence="2 3">Neff</strain>
    </source>
</reference>
<dbReference type="Proteomes" id="UP000011083">
    <property type="component" value="Unassembled WGS sequence"/>
</dbReference>
<organism evidence="2 3">
    <name type="scientific">Acanthamoeba castellanii (strain ATCC 30010 / Neff)</name>
    <dbReference type="NCBI Taxonomy" id="1257118"/>
    <lineage>
        <taxon>Eukaryota</taxon>
        <taxon>Amoebozoa</taxon>
        <taxon>Discosea</taxon>
        <taxon>Longamoebia</taxon>
        <taxon>Centramoebida</taxon>
        <taxon>Acanthamoebidae</taxon>
        <taxon>Acanthamoeba</taxon>
    </lineage>
</organism>
<dbReference type="KEGG" id="acan:ACA1_151270"/>
<feature type="compositionally biased region" description="Basic and acidic residues" evidence="1">
    <location>
        <begin position="429"/>
        <end position="454"/>
    </location>
</feature>
<feature type="compositionally biased region" description="Low complexity" evidence="1">
    <location>
        <begin position="455"/>
        <end position="478"/>
    </location>
</feature>
<feature type="compositionally biased region" description="Low complexity" evidence="1">
    <location>
        <begin position="486"/>
        <end position="496"/>
    </location>
</feature>
<sequence length="511" mass="55758">MVTPLLAPLPPLKRLRSIATARPGPGLLAPKAIPSSSTSSPTTAPTTTAAPAAIATASSTGTGTSTAHRRSASVAFLDGHHVAPPPPQPPQPSSSPPPSSSSLAPPSRGEEAARHLRGSRRRRRRPRDEDYEDSEYDQDYDYQDDDHDDHEEEEEYDEEEEAPPLMVARVATAPQLPGPAAGFGGGEEEERERRAVERCLDLGVERNVVEALSTAGVSAERIVELILSEDKEQREGIIRGTGLSKNYIMKLQRRALRTSAHLQLPSPLAHSFRSGLVLHVLFDSHDRALFIKKELCRLLNMKGTTFSYWKKKAAVSDIDTSQDFRLMDKCRSIFGGRSTYTLYSAEQMLTILQCMQRSRQKNCFTNVPELTALIASYHPQHHPQQQQPHRFPSSALLPLLPALAGQPHHGSSGLLRAIDAAGDDDDHDDHDHLHEQQQREEEKKKEDEEQEARAEALTAALPLACPAAPDLLSGRTTTPSPPSPAPLTTTSAAAFPGPATDNGHFTAADPR</sequence>
<gene>
    <name evidence="2" type="ORF">ACA1_151270</name>
</gene>
<feature type="compositionally biased region" description="Pro residues" evidence="1">
    <location>
        <begin position="83"/>
        <end position="99"/>
    </location>
</feature>
<dbReference type="EMBL" id="KB007942">
    <property type="protein sequence ID" value="ELR18814.1"/>
    <property type="molecule type" value="Genomic_DNA"/>
</dbReference>
<protein>
    <submittedName>
        <fullName evidence="2">Uncharacterized protein</fullName>
    </submittedName>
</protein>
<feature type="compositionally biased region" description="Acidic residues" evidence="1">
    <location>
        <begin position="129"/>
        <end position="162"/>
    </location>
</feature>
<name>L8GZX1_ACACF</name>